<reference evidence="2" key="2">
    <citation type="submission" date="2024-10" db="UniProtKB">
        <authorList>
            <consortium name="EnsemblProtists"/>
        </authorList>
    </citation>
    <scope>IDENTIFICATION</scope>
</reference>
<dbReference type="AlphaFoldDB" id="A0A0D3K702"/>
<evidence type="ECO:0008006" key="4">
    <source>
        <dbReference type="Google" id="ProtNLM"/>
    </source>
</evidence>
<proteinExistence type="predicted"/>
<evidence type="ECO:0000313" key="2">
    <source>
        <dbReference type="EnsemblProtists" id="EOD31537"/>
    </source>
</evidence>
<name>A0A0D3K702_EMIH1</name>
<dbReference type="PaxDb" id="2903-EOD31537"/>
<dbReference type="EnsemblProtists" id="EOD31537">
    <property type="protein sequence ID" value="EOD31537"/>
    <property type="gene ID" value="EMIHUDRAFT_364916"/>
</dbReference>
<protein>
    <recommendedName>
        <fullName evidence="4">KOW domain-containing protein</fullName>
    </recommendedName>
</protein>
<evidence type="ECO:0000313" key="3">
    <source>
        <dbReference type="Proteomes" id="UP000013827"/>
    </source>
</evidence>
<dbReference type="GeneID" id="17276810"/>
<evidence type="ECO:0000256" key="1">
    <source>
        <dbReference type="SAM" id="MobiDB-lite"/>
    </source>
</evidence>
<feature type="region of interest" description="Disordered" evidence="1">
    <location>
        <begin position="1"/>
        <end position="24"/>
    </location>
</feature>
<reference evidence="3" key="1">
    <citation type="journal article" date="2013" name="Nature">
        <title>Pan genome of the phytoplankton Emiliania underpins its global distribution.</title>
        <authorList>
            <person name="Read B.A."/>
            <person name="Kegel J."/>
            <person name="Klute M.J."/>
            <person name="Kuo A."/>
            <person name="Lefebvre S.C."/>
            <person name="Maumus F."/>
            <person name="Mayer C."/>
            <person name="Miller J."/>
            <person name="Monier A."/>
            <person name="Salamov A."/>
            <person name="Young J."/>
            <person name="Aguilar M."/>
            <person name="Claverie J.M."/>
            <person name="Frickenhaus S."/>
            <person name="Gonzalez K."/>
            <person name="Herman E.K."/>
            <person name="Lin Y.C."/>
            <person name="Napier J."/>
            <person name="Ogata H."/>
            <person name="Sarno A.F."/>
            <person name="Shmutz J."/>
            <person name="Schroeder D."/>
            <person name="de Vargas C."/>
            <person name="Verret F."/>
            <person name="von Dassow P."/>
            <person name="Valentin K."/>
            <person name="Van de Peer Y."/>
            <person name="Wheeler G."/>
            <person name="Dacks J.B."/>
            <person name="Delwiche C.F."/>
            <person name="Dyhrman S.T."/>
            <person name="Glockner G."/>
            <person name="John U."/>
            <person name="Richards T."/>
            <person name="Worden A.Z."/>
            <person name="Zhang X."/>
            <person name="Grigoriev I.V."/>
            <person name="Allen A.E."/>
            <person name="Bidle K."/>
            <person name="Borodovsky M."/>
            <person name="Bowler C."/>
            <person name="Brownlee C."/>
            <person name="Cock J.M."/>
            <person name="Elias M."/>
            <person name="Gladyshev V.N."/>
            <person name="Groth M."/>
            <person name="Guda C."/>
            <person name="Hadaegh A."/>
            <person name="Iglesias-Rodriguez M.D."/>
            <person name="Jenkins J."/>
            <person name="Jones B.M."/>
            <person name="Lawson T."/>
            <person name="Leese F."/>
            <person name="Lindquist E."/>
            <person name="Lobanov A."/>
            <person name="Lomsadze A."/>
            <person name="Malik S.B."/>
            <person name="Marsh M.E."/>
            <person name="Mackinder L."/>
            <person name="Mock T."/>
            <person name="Mueller-Roeber B."/>
            <person name="Pagarete A."/>
            <person name="Parker M."/>
            <person name="Probert I."/>
            <person name="Quesneville H."/>
            <person name="Raines C."/>
            <person name="Rensing S.A."/>
            <person name="Riano-Pachon D.M."/>
            <person name="Richier S."/>
            <person name="Rokitta S."/>
            <person name="Shiraiwa Y."/>
            <person name="Soanes D.M."/>
            <person name="van der Giezen M."/>
            <person name="Wahlund T.M."/>
            <person name="Williams B."/>
            <person name="Wilson W."/>
            <person name="Wolfe G."/>
            <person name="Wurch L.L."/>
        </authorList>
    </citation>
    <scope>NUCLEOTIDE SEQUENCE</scope>
</reference>
<accession>A0A0D3K702</accession>
<dbReference type="HOGENOM" id="CLU_1630141_0_0_1"/>
<organism evidence="2 3">
    <name type="scientific">Emiliania huxleyi (strain CCMP1516)</name>
    <dbReference type="NCBI Taxonomy" id="280463"/>
    <lineage>
        <taxon>Eukaryota</taxon>
        <taxon>Haptista</taxon>
        <taxon>Haptophyta</taxon>
        <taxon>Prymnesiophyceae</taxon>
        <taxon>Isochrysidales</taxon>
        <taxon>Noelaerhabdaceae</taxon>
        <taxon>Emiliania</taxon>
    </lineage>
</organism>
<dbReference type="Proteomes" id="UP000013827">
    <property type="component" value="Unassembled WGS sequence"/>
</dbReference>
<dbReference type="KEGG" id="ehx:EMIHUDRAFT_364916"/>
<dbReference type="RefSeq" id="XP_005783966.1">
    <property type="nucleotide sequence ID" value="XM_005783909.1"/>
</dbReference>
<keyword evidence="3" id="KW-1185">Reference proteome</keyword>
<sequence>MWADSGTALTRGLAAKNPLRWTGGTRDEVAAQLWSLARAAGRDASRPVDLQPKGKGSLVKHFASPAAAADFLLPPPPPPSAPPASDVPMGLPVAVPVGEAKVVTGNEMVGRRVRAVKLTGRPEFNGCVGTVRSWDQSRGRYLVQLDAHSGQDVTLKRENLELL</sequence>